<dbReference type="InterPro" id="IPR015943">
    <property type="entry name" value="WD40/YVTN_repeat-like_dom_sf"/>
</dbReference>
<dbReference type="Gene3D" id="2.130.10.10">
    <property type="entry name" value="YVTN repeat-like/Quinoprotein amine dehydrogenase"/>
    <property type="match status" value="1"/>
</dbReference>
<dbReference type="PANTHER" id="PTHR34512">
    <property type="entry name" value="CELL SURFACE PROTEIN"/>
    <property type="match status" value="1"/>
</dbReference>
<evidence type="ECO:0000259" key="1">
    <source>
        <dbReference type="Pfam" id="PF13360"/>
    </source>
</evidence>
<feature type="domain" description="Pyrrolo-quinoline quinone repeat" evidence="1">
    <location>
        <begin position="24"/>
        <end position="226"/>
    </location>
</feature>
<dbReference type="Pfam" id="PF13360">
    <property type="entry name" value="PQQ_2"/>
    <property type="match status" value="1"/>
</dbReference>
<sequence length="339" mass="34486">MGAVASSDVVIAATGHDHGQAPAAVVPVTEQVVGLDAHTGDRLWSMKVGNDGQRVPAMIAGGTAIVAKADGTVVGLDASRGDRKWETIPPSGCAESQELSDIHPSAQLLADAPAPLVLYPCGSAPRVVLLDPATGKVRWTWQVPAGRSVEYQSAAAGTTAVFGLVVSDGASAYSLFALSGATGRPMWHADGLTDDVGVFAGAGDLCGVSSSRVACYDETSGKPTWTRTPPAVPDRDTLGPIGAVAENGRLHLVEPTAAAAKIPPASTSYRAKPGAFRLLTLDLASGRVIAAQALPAFYRGPDGVVTSVDVPPAVVAVAAGHSVVSPEFHETSTVEAFAN</sequence>
<dbReference type="EMBL" id="BAABBV010000001">
    <property type="protein sequence ID" value="GAA4154846.1"/>
    <property type="molecule type" value="Genomic_DNA"/>
</dbReference>
<dbReference type="SUPFAM" id="SSF50998">
    <property type="entry name" value="Quinoprotein alcohol dehydrogenase-like"/>
    <property type="match status" value="1"/>
</dbReference>
<reference evidence="2" key="1">
    <citation type="journal article" date="2014" name="Int. J. Syst. Evol. Microbiol.">
        <title>Complete genome of a new Firmicutes species belonging to the dominant human colonic microbiota ('Ruminococcus bicirculans') reveals two chromosomes and a selective capacity to utilize plant glucans.</title>
        <authorList>
            <consortium name="NISC Comparative Sequencing Program"/>
            <person name="Wegmann U."/>
            <person name="Louis P."/>
            <person name="Goesmann A."/>
            <person name="Henrissat B."/>
            <person name="Duncan S.H."/>
            <person name="Flint H.J."/>
        </authorList>
    </citation>
    <scope>NUCLEOTIDE SEQUENCE</scope>
    <source>
        <strain evidence="2">JCM 17590</strain>
    </source>
</reference>
<gene>
    <name evidence="2" type="ORF">GCM10022286_02920</name>
</gene>
<dbReference type="PANTHER" id="PTHR34512:SF30">
    <property type="entry name" value="OUTER MEMBRANE PROTEIN ASSEMBLY FACTOR BAMB"/>
    <property type="match status" value="1"/>
</dbReference>
<dbReference type="InterPro" id="IPR018391">
    <property type="entry name" value="PQQ_b-propeller_rpt"/>
</dbReference>
<name>A0ABP7ZE22_9MICO</name>
<evidence type="ECO:0000313" key="2">
    <source>
        <dbReference type="EMBL" id="GAA4154846.1"/>
    </source>
</evidence>
<dbReference type="InterPro" id="IPR011047">
    <property type="entry name" value="Quinoprotein_ADH-like_sf"/>
</dbReference>
<reference evidence="2" key="2">
    <citation type="submission" date="2023-12" db="EMBL/GenBank/DDBJ databases">
        <authorList>
            <person name="Sun Q."/>
            <person name="Inoue M."/>
        </authorList>
    </citation>
    <scope>NUCLEOTIDE SEQUENCE</scope>
    <source>
        <strain evidence="2">JCM 17590</strain>
    </source>
</reference>
<organism evidence="2 3">
    <name type="scientific">Gryllotalpicola daejeonensis</name>
    <dbReference type="NCBI Taxonomy" id="993087"/>
    <lineage>
        <taxon>Bacteria</taxon>
        <taxon>Bacillati</taxon>
        <taxon>Actinomycetota</taxon>
        <taxon>Actinomycetes</taxon>
        <taxon>Micrococcales</taxon>
        <taxon>Microbacteriaceae</taxon>
        <taxon>Gryllotalpicola</taxon>
    </lineage>
</organism>
<keyword evidence="3" id="KW-1185">Reference proteome</keyword>
<dbReference type="Proteomes" id="UP001415169">
    <property type="component" value="Unassembled WGS sequence"/>
</dbReference>
<dbReference type="InterPro" id="IPR002372">
    <property type="entry name" value="PQQ_rpt_dom"/>
</dbReference>
<accession>A0ABP7ZE22</accession>
<evidence type="ECO:0000313" key="3">
    <source>
        <dbReference type="Proteomes" id="UP001415169"/>
    </source>
</evidence>
<dbReference type="SMART" id="SM00564">
    <property type="entry name" value="PQQ"/>
    <property type="match status" value="4"/>
</dbReference>
<protein>
    <recommendedName>
        <fullName evidence="1">Pyrrolo-quinoline quinone repeat domain-containing protein</fullName>
    </recommendedName>
</protein>
<comment type="caution">
    <text evidence="2">The sequence shown here is derived from an EMBL/GenBank/DDBJ whole genome shotgun (WGS) entry which is preliminary data.</text>
</comment>
<proteinExistence type="predicted"/>
<dbReference type="Gene3D" id="2.40.10.480">
    <property type="match status" value="1"/>
</dbReference>